<accession>A0A1V5T2B7</accession>
<gene>
    <name evidence="3" type="ORF">BWY41_00432</name>
</gene>
<reference evidence="3" key="1">
    <citation type="submission" date="2017-02" db="EMBL/GenBank/DDBJ databases">
        <title>Delving into the versatile metabolic prowess of the omnipresent phylum Bacteroidetes.</title>
        <authorList>
            <person name="Nobu M.K."/>
            <person name="Mei R."/>
            <person name="Narihiro T."/>
            <person name="Kuroda K."/>
            <person name="Liu W.-T."/>
        </authorList>
    </citation>
    <scope>NUCLEOTIDE SEQUENCE</scope>
    <source>
        <strain evidence="3">ADurb.Bin276</strain>
    </source>
</reference>
<proteinExistence type="predicted"/>
<dbReference type="PANTHER" id="PTHR40278">
    <property type="entry name" value="DNA UTILIZATION PROTEIN HOFN"/>
    <property type="match status" value="1"/>
</dbReference>
<name>A0A1V5T2B7_9BACT</name>
<evidence type="ECO:0000313" key="3">
    <source>
        <dbReference type="EMBL" id="OQA60935.1"/>
    </source>
</evidence>
<sequence length="185" mass="21417">MELKSSYQVKVNLLPKKYVVKKTPNWIRILFFTLTVGITLYFLFAYTINDNRIQILTTQIESMTAEIKYLQEQETKLQEIQKQIDVIQKRIDIVRALIASEPDWLKIVNSIGNSMPDDVFLNSADFTGTQITFTGTSHSIFSIAQFIDSLSQYQDLFVNAEFQSLSLKDSLYDFNLVLELKKHES</sequence>
<organism evidence="3">
    <name type="scientific">Candidatus Atribacter allofermentans</name>
    <dbReference type="NCBI Taxonomy" id="1852833"/>
    <lineage>
        <taxon>Bacteria</taxon>
        <taxon>Pseudomonadati</taxon>
        <taxon>Atribacterota</taxon>
        <taxon>Atribacteria</taxon>
        <taxon>Atribacterales</taxon>
        <taxon>Atribacteraceae</taxon>
        <taxon>Atribacter</taxon>
    </lineage>
</organism>
<feature type="transmembrane region" description="Helical" evidence="2">
    <location>
        <begin position="26"/>
        <end position="48"/>
    </location>
</feature>
<keyword evidence="1" id="KW-0175">Coiled coil</keyword>
<comment type="caution">
    <text evidence="3">The sequence shown here is derived from an EMBL/GenBank/DDBJ whole genome shotgun (WGS) entry which is preliminary data.</text>
</comment>
<keyword evidence="2" id="KW-1133">Transmembrane helix</keyword>
<dbReference type="AlphaFoldDB" id="A0A1V5T2B7"/>
<dbReference type="InterPro" id="IPR052534">
    <property type="entry name" value="Extracell_DNA_Util/SecSys_Comp"/>
</dbReference>
<evidence type="ECO:0000256" key="2">
    <source>
        <dbReference type="SAM" id="Phobius"/>
    </source>
</evidence>
<dbReference type="EMBL" id="MWBQ01000026">
    <property type="protein sequence ID" value="OQA60935.1"/>
    <property type="molecule type" value="Genomic_DNA"/>
</dbReference>
<keyword evidence="2" id="KW-0472">Membrane</keyword>
<dbReference type="Proteomes" id="UP000485569">
    <property type="component" value="Unassembled WGS sequence"/>
</dbReference>
<dbReference type="InterPro" id="IPR007813">
    <property type="entry name" value="PilN"/>
</dbReference>
<feature type="coiled-coil region" evidence="1">
    <location>
        <begin position="53"/>
        <end position="97"/>
    </location>
</feature>
<keyword evidence="2" id="KW-0812">Transmembrane</keyword>
<dbReference type="Pfam" id="PF05137">
    <property type="entry name" value="PilN"/>
    <property type="match status" value="1"/>
</dbReference>
<protein>
    <submittedName>
        <fullName evidence="3">Fimbrial assembly protein (PilN)</fullName>
    </submittedName>
</protein>
<dbReference type="PANTHER" id="PTHR40278:SF1">
    <property type="entry name" value="DNA UTILIZATION PROTEIN HOFN"/>
    <property type="match status" value="1"/>
</dbReference>
<evidence type="ECO:0000256" key="1">
    <source>
        <dbReference type="SAM" id="Coils"/>
    </source>
</evidence>